<dbReference type="PRINTS" id="PR00081">
    <property type="entry name" value="GDHRDH"/>
</dbReference>
<gene>
    <name evidence="4" type="ORF">CW311_06490</name>
</gene>
<evidence type="ECO:0000256" key="2">
    <source>
        <dbReference type="ARBA" id="ARBA00023002"/>
    </source>
</evidence>
<dbReference type="OrthoDB" id="9809287at2"/>
<dbReference type="CDD" id="cd05355">
    <property type="entry name" value="SDR_c1"/>
    <property type="match status" value="1"/>
</dbReference>
<feature type="region of interest" description="Disordered" evidence="3">
    <location>
        <begin position="1"/>
        <end position="25"/>
    </location>
</feature>
<dbReference type="GO" id="GO:0016614">
    <property type="term" value="F:oxidoreductase activity, acting on CH-OH group of donors"/>
    <property type="evidence" value="ECO:0007669"/>
    <property type="project" value="UniProtKB-ARBA"/>
</dbReference>
<dbReference type="EMBL" id="PISJ01000010">
    <property type="protein sequence ID" value="PKF34809.1"/>
    <property type="molecule type" value="Genomic_DNA"/>
</dbReference>
<dbReference type="PRINTS" id="PR00080">
    <property type="entry name" value="SDRFAMILY"/>
</dbReference>
<feature type="compositionally biased region" description="Polar residues" evidence="3">
    <location>
        <begin position="1"/>
        <end position="23"/>
    </location>
</feature>
<dbReference type="InterPro" id="IPR020904">
    <property type="entry name" value="Sc_DH/Rdtase_CS"/>
</dbReference>
<dbReference type="Proteomes" id="UP000233553">
    <property type="component" value="Unassembled WGS sequence"/>
</dbReference>
<evidence type="ECO:0000256" key="1">
    <source>
        <dbReference type="ARBA" id="ARBA00006484"/>
    </source>
</evidence>
<keyword evidence="2" id="KW-0560">Oxidoreductase</keyword>
<dbReference type="SUPFAM" id="SSF51735">
    <property type="entry name" value="NAD(P)-binding Rossmann-fold domains"/>
    <property type="match status" value="1"/>
</dbReference>
<dbReference type="Gene3D" id="3.40.50.720">
    <property type="entry name" value="NAD(P)-binding Rossmann-like Domain"/>
    <property type="match status" value="1"/>
</dbReference>
<dbReference type="AlphaFoldDB" id="A0A1E7R629"/>
<name>A0A1E7R629_9GAMM</name>
<evidence type="ECO:0000256" key="3">
    <source>
        <dbReference type="SAM" id="MobiDB-lite"/>
    </source>
</evidence>
<organism evidence="4 5">
    <name type="scientific">Acinetobacter proteolyticus</name>
    <dbReference type="NCBI Taxonomy" id="1776741"/>
    <lineage>
        <taxon>Bacteria</taxon>
        <taxon>Pseudomonadati</taxon>
        <taxon>Pseudomonadota</taxon>
        <taxon>Gammaproteobacteria</taxon>
        <taxon>Moraxellales</taxon>
        <taxon>Moraxellaceae</taxon>
        <taxon>Acinetobacter</taxon>
    </lineage>
</organism>
<dbReference type="RefSeq" id="WP_070075591.1">
    <property type="nucleotide sequence ID" value="NZ_MKKJ01000009.1"/>
</dbReference>
<comment type="similarity">
    <text evidence="1">Belongs to the short-chain dehydrogenases/reductases (SDR) family.</text>
</comment>
<comment type="caution">
    <text evidence="4">The sequence shown here is derived from an EMBL/GenBank/DDBJ whole genome shotgun (WGS) entry which is preliminary data.</text>
</comment>
<dbReference type="PANTHER" id="PTHR48107:SF16">
    <property type="entry name" value="NADPH-DEPENDENT ALDEHYDE REDUCTASE 1, CHLOROPLASTIC"/>
    <property type="match status" value="1"/>
</dbReference>
<dbReference type="PROSITE" id="PS00061">
    <property type="entry name" value="ADH_SHORT"/>
    <property type="match status" value="1"/>
</dbReference>
<accession>A0A1E7R629</accession>
<dbReference type="Pfam" id="PF13561">
    <property type="entry name" value="adh_short_C2"/>
    <property type="match status" value="1"/>
</dbReference>
<dbReference type="InterPro" id="IPR036291">
    <property type="entry name" value="NAD(P)-bd_dom_sf"/>
</dbReference>
<dbReference type="FunFam" id="3.40.50.720:FF:000084">
    <property type="entry name" value="Short-chain dehydrogenase reductase"/>
    <property type="match status" value="1"/>
</dbReference>
<protein>
    <submittedName>
        <fullName evidence="4">NAD(P)-dependent oxidoreductase</fullName>
    </submittedName>
</protein>
<dbReference type="NCBIfam" id="NF005214">
    <property type="entry name" value="PRK06701.1"/>
    <property type="match status" value="1"/>
</dbReference>
<evidence type="ECO:0000313" key="4">
    <source>
        <dbReference type="EMBL" id="PKF34809.1"/>
    </source>
</evidence>
<sequence>MNNESNHYPTSAPAQHQQHQPGEQNVMHPEPEIIKNTHQGSNKLKGKVALISGGDSGIGRSIAVLFAREGADIAIIYLEEKEDAEITKQLVEQEGQHCLLLQEDITEPKVSEKCVEQTLKAFSKINILINNAGVQFQQKDLVNISTEQLEKTFKTNIFSMFHLTKAVLPHLKEGDSIINTTSITSYHGHDELIDYASTKGAITTFIRSLSNNLMKQKKGIRVNGVAPGPIWTPLIPSSFDAETVAKFGKDTPMGRMGQPSEVAPAYLFLASDDASYITGQVIHVNGGEIVNG</sequence>
<dbReference type="PANTHER" id="PTHR48107">
    <property type="entry name" value="NADPH-DEPENDENT ALDEHYDE REDUCTASE-LIKE PROTEIN, CHLOROPLASTIC-RELATED"/>
    <property type="match status" value="1"/>
</dbReference>
<proteinExistence type="inferred from homology"/>
<evidence type="ECO:0000313" key="5">
    <source>
        <dbReference type="Proteomes" id="UP000233553"/>
    </source>
</evidence>
<dbReference type="InterPro" id="IPR002347">
    <property type="entry name" value="SDR_fam"/>
</dbReference>
<reference evidence="4 5" key="1">
    <citation type="submission" date="2017-12" db="EMBL/GenBank/DDBJ databases">
        <title>Draft Genome sequences of multiple microbial strains isolated from spacecraft associated surfaces.</title>
        <authorList>
            <person name="Seuylemezian A."/>
            <person name="Vaishampayan P."/>
            <person name="Venkateswaran K."/>
        </authorList>
    </citation>
    <scope>NUCLEOTIDE SEQUENCE [LARGE SCALE GENOMIC DNA]</scope>
    <source>
        <strain evidence="4 5">2P01AA</strain>
    </source>
</reference>